<proteinExistence type="predicted"/>
<gene>
    <name evidence="6" type="ORF">CYJ10_07735</name>
</gene>
<sequence length="416" mass="43971">MRRRVAGNLLWMLAERGLQVGVGIGVVAMLARALGPEGFAHFQYAQSIVLIAASFALVCSAEVVVPRLVAAPNPAAEHQLLWQAFVLRLAGGVVGYLLMCAYLGVTAPLPDVWHAALLLGIAILLREPVGVVTAWMQAHTNNRPGTLFSLAALAIKASLVGALFAAHVTDVAGYAVAFAIEAIVLAALLGLFYVRQRTAGHAGWQPGLTRELLGAGTLFWISFILMMGARRVDQLILQPAVPAAEFGAYAACMQILDNFTMVATILAAGIAPGYVYARQRFDDAHASIGRITLGLAALGLAGGLAIAACAPWIVALLYGHAFAATVGLLRTAAIVSALVFADVALTLLAVYLRKPRWVAIKWAFVLGTILAWDLVMIPRLGSWGAIAGYALGNAVAVMVGAMLWWRHRPARQMASA</sequence>
<keyword evidence="3 5" id="KW-1133">Transmembrane helix</keyword>
<dbReference type="OrthoDB" id="88014at2"/>
<evidence type="ECO:0000256" key="3">
    <source>
        <dbReference type="ARBA" id="ARBA00022989"/>
    </source>
</evidence>
<feature type="transmembrane region" description="Helical" evidence="5">
    <location>
        <begin position="212"/>
        <end position="229"/>
    </location>
</feature>
<dbReference type="AlphaFoldDB" id="A0A2N5CH37"/>
<feature type="transmembrane region" description="Helical" evidence="5">
    <location>
        <begin position="259"/>
        <end position="277"/>
    </location>
</feature>
<feature type="transmembrane region" description="Helical" evidence="5">
    <location>
        <begin position="172"/>
        <end position="192"/>
    </location>
</feature>
<feature type="transmembrane region" description="Helical" evidence="5">
    <location>
        <begin position="9"/>
        <end position="31"/>
    </location>
</feature>
<keyword evidence="4 5" id="KW-0472">Membrane</keyword>
<feature type="transmembrane region" description="Helical" evidence="5">
    <location>
        <begin position="383"/>
        <end position="405"/>
    </location>
</feature>
<comment type="subcellular location">
    <subcellularLocation>
        <location evidence="1">Membrane</location>
        <topology evidence="1">Multi-pass membrane protein</topology>
    </subcellularLocation>
</comment>
<comment type="caution">
    <text evidence="6">The sequence shown here is derived from an EMBL/GenBank/DDBJ whole genome shotgun (WGS) entry which is preliminary data.</text>
</comment>
<feature type="transmembrane region" description="Helical" evidence="5">
    <location>
        <begin position="43"/>
        <end position="65"/>
    </location>
</feature>
<feature type="transmembrane region" description="Helical" evidence="5">
    <location>
        <begin position="359"/>
        <end position="377"/>
    </location>
</feature>
<feature type="transmembrane region" description="Helical" evidence="5">
    <location>
        <begin position="147"/>
        <end position="166"/>
    </location>
</feature>
<dbReference type="Pfam" id="PF01943">
    <property type="entry name" value="Polysacc_synt"/>
    <property type="match status" value="1"/>
</dbReference>
<evidence type="ECO:0000256" key="4">
    <source>
        <dbReference type="ARBA" id="ARBA00023136"/>
    </source>
</evidence>
<dbReference type="STRING" id="82633.GCA_000974605_06253"/>
<reference evidence="6 7" key="1">
    <citation type="submission" date="2017-12" db="EMBL/GenBank/DDBJ databases">
        <title>Genome sequence of the active heterotrophic nitrifier-denitrifier, Cupriavidus pauculus UM1.</title>
        <authorList>
            <person name="Putonti C."/>
            <person name="Castignetti D."/>
        </authorList>
    </citation>
    <scope>NUCLEOTIDE SEQUENCE [LARGE SCALE GENOMIC DNA]</scope>
    <source>
        <strain evidence="6 7">UM1</strain>
    </source>
</reference>
<feature type="transmembrane region" description="Helical" evidence="5">
    <location>
        <begin position="298"/>
        <end position="319"/>
    </location>
</feature>
<feature type="transmembrane region" description="Helical" evidence="5">
    <location>
        <begin position="331"/>
        <end position="352"/>
    </location>
</feature>
<dbReference type="RefSeq" id="WP_101680907.1">
    <property type="nucleotide sequence ID" value="NZ_PJRP01000002.1"/>
</dbReference>
<protein>
    <submittedName>
        <fullName evidence="6">Lipopolysaccharide biosynthesis protein</fullName>
    </submittedName>
</protein>
<dbReference type="InterPro" id="IPR002797">
    <property type="entry name" value="Polysacc_synth"/>
</dbReference>
<evidence type="ECO:0000256" key="5">
    <source>
        <dbReference type="SAM" id="Phobius"/>
    </source>
</evidence>
<feature type="transmembrane region" description="Helical" evidence="5">
    <location>
        <begin position="112"/>
        <end position="135"/>
    </location>
</feature>
<dbReference type="PANTHER" id="PTHR43424:SF1">
    <property type="entry name" value="LOCUS PUTATIVE PROTEIN 1-RELATED"/>
    <property type="match status" value="1"/>
</dbReference>
<evidence type="ECO:0000313" key="6">
    <source>
        <dbReference type="EMBL" id="PLQ01556.1"/>
    </source>
</evidence>
<dbReference type="Proteomes" id="UP000234341">
    <property type="component" value="Unassembled WGS sequence"/>
</dbReference>
<keyword evidence="2 5" id="KW-0812">Transmembrane</keyword>
<evidence type="ECO:0000256" key="2">
    <source>
        <dbReference type="ARBA" id="ARBA00022692"/>
    </source>
</evidence>
<dbReference type="InterPro" id="IPR052556">
    <property type="entry name" value="PolySynth_Transporter"/>
</dbReference>
<evidence type="ECO:0000313" key="7">
    <source>
        <dbReference type="Proteomes" id="UP000234341"/>
    </source>
</evidence>
<feature type="transmembrane region" description="Helical" evidence="5">
    <location>
        <begin position="85"/>
        <end position="106"/>
    </location>
</feature>
<accession>A0A2N5CH37</accession>
<organism evidence="6 7">
    <name type="scientific">Cupriavidus pauculus</name>
    <dbReference type="NCBI Taxonomy" id="82633"/>
    <lineage>
        <taxon>Bacteria</taxon>
        <taxon>Pseudomonadati</taxon>
        <taxon>Pseudomonadota</taxon>
        <taxon>Betaproteobacteria</taxon>
        <taxon>Burkholderiales</taxon>
        <taxon>Burkholderiaceae</taxon>
        <taxon>Cupriavidus</taxon>
    </lineage>
</organism>
<dbReference type="EMBL" id="PJRP01000002">
    <property type="protein sequence ID" value="PLQ01556.1"/>
    <property type="molecule type" value="Genomic_DNA"/>
</dbReference>
<dbReference type="GO" id="GO:0016020">
    <property type="term" value="C:membrane"/>
    <property type="evidence" value="ECO:0007669"/>
    <property type="project" value="UniProtKB-SubCell"/>
</dbReference>
<dbReference type="PANTHER" id="PTHR43424">
    <property type="entry name" value="LOCUS PUTATIVE PROTEIN 1-RELATED"/>
    <property type="match status" value="1"/>
</dbReference>
<evidence type="ECO:0000256" key="1">
    <source>
        <dbReference type="ARBA" id="ARBA00004141"/>
    </source>
</evidence>
<name>A0A2N5CH37_9BURK</name>